<feature type="region of interest" description="Disordered" evidence="1">
    <location>
        <begin position="111"/>
        <end position="132"/>
    </location>
</feature>
<proteinExistence type="predicted"/>
<organism evidence="2 3">
    <name type="scientific">Elysia crispata</name>
    <name type="common">lettuce slug</name>
    <dbReference type="NCBI Taxonomy" id="231223"/>
    <lineage>
        <taxon>Eukaryota</taxon>
        <taxon>Metazoa</taxon>
        <taxon>Spiralia</taxon>
        <taxon>Lophotrochozoa</taxon>
        <taxon>Mollusca</taxon>
        <taxon>Gastropoda</taxon>
        <taxon>Heterobranchia</taxon>
        <taxon>Euthyneura</taxon>
        <taxon>Panpulmonata</taxon>
        <taxon>Sacoglossa</taxon>
        <taxon>Placobranchoidea</taxon>
        <taxon>Plakobranchidae</taxon>
        <taxon>Elysia</taxon>
    </lineage>
</organism>
<sequence length="147" mass="16142">MVLKDQLGKVATYLLGMNVLQHLPNFSLPVLSTDHKASEDKAEVPRRQLDRSGLFLLPTFAKVESVRTTVPLVKTTEEDVMLRPRSLVGTATGAVYKHVVDFRVDSASMNLPSPSQAGDVRGERDFGETGPKVDLSKLSINLSLPKR</sequence>
<evidence type="ECO:0000313" key="3">
    <source>
        <dbReference type="Proteomes" id="UP001283361"/>
    </source>
</evidence>
<evidence type="ECO:0000256" key="1">
    <source>
        <dbReference type="SAM" id="MobiDB-lite"/>
    </source>
</evidence>
<dbReference type="AlphaFoldDB" id="A0AAE1AHB4"/>
<comment type="caution">
    <text evidence="2">The sequence shown here is derived from an EMBL/GenBank/DDBJ whole genome shotgun (WGS) entry which is preliminary data.</text>
</comment>
<gene>
    <name evidence="2" type="ORF">RRG08_031646</name>
</gene>
<dbReference type="EMBL" id="JAWDGP010001831">
    <property type="protein sequence ID" value="KAK3787839.1"/>
    <property type="molecule type" value="Genomic_DNA"/>
</dbReference>
<protein>
    <submittedName>
        <fullName evidence="2">Uncharacterized protein</fullName>
    </submittedName>
</protein>
<reference evidence="2" key="1">
    <citation type="journal article" date="2023" name="G3 (Bethesda)">
        <title>A reference genome for the long-term kleptoplast-retaining sea slug Elysia crispata morphotype clarki.</title>
        <authorList>
            <person name="Eastman K.E."/>
            <person name="Pendleton A.L."/>
            <person name="Shaikh M.A."/>
            <person name="Suttiyut T."/>
            <person name="Ogas R."/>
            <person name="Tomko P."/>
            <person name="Gavelis G."/>
            <person name="Widhalm J.R."/>
            <person name="Wisecaver J.H."/>
        </authorList>
    </citation>
    <scope>NUCLEOTIDE SEQUENCE</scope>
    <source>
        <strain evidence="2">ECLA1</strain>
    </source>
</reference>
<keyword evidence="3" id="KW-1185">Reference proteome</keyword>
<accession>A0AAE1AHB4</accession>
<evidence type="ECO:0000313" key="2">
    <source>
        <dbReference type="EMBL" id="KAK3787839.1"/>
    </source>
</evidence>
<dbReference type="Proteomes" id="UP001283361">
    <property type="component" value="Unassembled WGS sequence"/>
</dbReference>
<name>A0AAE1AHB4_9GAST</name>